<organism evidence="6 8">
    <name type="scientific">Archangium gephyra</name>
    <dbReference type="NCBI Taxonomy" id="48"/>
    <lineage>
        <taxon>Bacteria</taxon>
        <taxon>Pseudomonadati</taxon>
        <taxon>Myxococcota</taxon>
        <taxon>Myxococcia</taxon>
        <taxon>Myxococcales</taxon>
        <taxon>Cystobacterineae</taxon>
        <taxon>Archangiaceae</taxon>
        <taxon>Archangium</taxon>
    </lineage>
</organism>
<accession>A0AAC8Q3G9</accession>
<dbReference type="Pfam" id="PF00207">
    <property type="entry name" value="A2M"/>
    <property type="match status" value="1"/>
</dbReference>
<protein>
    <submittedName>
        <fullName evidence="7">Alpha-2-macroglobulin family protein</fullName>
    </submittedName>
</protein>
<dbReference type="InterPro" id="IPR050473">
    <property type="entry name" value="A2M/Complement_sys"/>
</dbReference>
<dbReference type="EMBL" id="CP011509">
    <property type="protein sequence ID" value="AKJ00187.1"/>
    <property type="molecule type" value="Genomic_DNA"/>
</dbReference>
<evidence type="ECO:0000313" key="7">
    <source>
        <dbReference type="EMBL" id="REG33115.1"/>
    </source>
</evidence>
<feature type="region of interest" description="Disordered" evidence="3">
    <location>
        <begin position="63"/>
        <end position="111"/>
    </location>
</feature>
<keyword evidence="9" id="KW-1185">Reference proteome</keyword>
<dbReference type="PANTHER" id="PTHR11412:SF136">
    <property type="entry name" value="CD109 ANTIGEN"/>
    <property type="match status" value="1"/>
</dbReference>
<keyword evidence="2" id="KW-0882">Thioester bond</keyword>
<proteinExistence type="predicted"/>
<dbReference type="GO" id="GO:0004866">
    <property type="term" value="F:endopeptidase inhibitor activity"/>
    <property type="evidence" value="ECO:0007669"/>
    <property type="project" value="InterPro"/>
</dbReference>
<feature type="domain" description="Alpha-2-macroglobulin" evidence="5">
    <location>
        <begin position="121"/>
        <end position="211"/>
    </location>
</feature>
<gene>
    <name evidence="6" type="ORF">AA314_01813</name>
    <name evidence="7" type="ORF">ATI61_104405</name>
</gene>
<sequence length="778" mass="79776">MKRYFVLGGVCLVAGFALNTCMGSLARHEAPSAAALAGDDRMYAKKDLKTFGQNVAEEMEDEAPMPAPAQSVGRVAGAGRGGGGEGFGMKAEAPGAPPPPPPPAPVAEAPATPGRAWFPETFLFEPLVVTDASGLASVPVKVPDRLTNWRVLALAHSRSGAQAGAVSGFAGTLPTYVDPVLPPFLRAGDVVRVPVQVVNTTGTPVTRPLKVEAQGAAVEGGSRTVTVPAAGSVVEYVTVRTAQPGPVTLRASLGGTDSVVRTFDVWPTGRPVAETHGGTLAAPRTLELVGPENAVAGSERVRLLVFPGALGVLRSELNAAFGRGGVAEDAYALLLAGRAPELLKSLGGTADADSLKRMSALAGQRVLRAGRAPEVATAALLAEAALVHPDNPVLARLGERLSGQVASAQRPDGTCQGADGWTLQRLLVATADCARAVRAGTGSDAGRRRASGFDARVAGAFERYAARVQDGYTAAAVLASGGVSGTVRDALRKQVREAIQKRPDGSAFLPVGPGVVRADGLVPSETEATALAVLALVDDKEAPLADLGTSLLADYRPERGWGDGRANLVGLKAALALFKEPLPSQVSVVLERDGKVVTEGTFDAKALREVLALEGAAAGSAGKHTWAVRAEPAVPGLGFSLTLGAYVPWRASETGRGLELAVKGPAEVKVGMPAEVTVQAASPAGMALTLRQGLPAGVQVDRASLDALVNEGKVTSYEVEDGAVSLTLPPRGAAEPFSARFRVVPTLAGSLQAGASSLTPVDRPDFVFHVPPATWAVR</sequence>
<dbReference type="Proteomes" id="UP000256345">
    <property type="component" value="Unassembled WGS sequence"/>
</dbReference>
<evidence type="ECO:0000313" key="8">
    <source>
        <dbReference type="Proteomes" id="UP000035579"/>
    </source>
</evidence>
<feature type="chain" id="PRO_5042150167" evidence="4">
    <location>
        <begin position="27"/>
        <end position="778"/>
    </location>
</feature>
<dbReference type="InterPro" id="IPR001599">
    <property type="entry name" value="Macroglobln_a2"/>
</dbReference>
<dbReference type="RefSeq" id="WP_116120155.1">
    <property type="nucleotide sequence ID" value="NZ_CP011509.1"/>
</dbReference>
<dbReference type="Proteomes" id="UP000035579">
    <property type="component" value="Chromosome"/>
</dbReference>
<dbReference type="KEGG" id="age:AA314_01813"/>
<evidence type="ECO:0000256" key="2">
    <source>
        <dbReference type="ARBA" id="ARBA00022966"/>
    </source>
</evidence>
<evidence type="ECO:0000256" key="4">
    <source>
        <dbReference type="SAM" id="SignalP"/>
    </source>
</evidence>
<dbReference type="EMBL" id="QUMU01000004">
    <property type="protein sequence ID" value="REG33115.1"/>
    <property type="molecule type" value="Genomic_DNA"/>
</dbReference>
<name>A0AAC8Q3G9_9BACT</name>
<reference evidence="6 8" key="1">
    <citation type="submission" date="2015-05" db="EMBL/GenBank/DDBJ databases">
        <title>Genome assembly of Archangium gephyra DSM 2261.</title>
        <authorList>
            <person name="Sharma G."/>
            <person name="Subramanian S."/>
        </authorList>
    </citation>
    <scope>NUCLEOTIDE SEQUENCE [LARGE SCALE GENOMIC DNA]</scope>
    <source>
        <strain evidence="6 8">DSM 2261</strain>
    </source>
</reference>
<evidence type="ECO:0000259" key="5">
    <source>
        <dbReference type="SMART" id="SM01360"/>
    </source>
</evidence>
<evidence type="ECO:0000313" key="9">
    <source>
        <dbReference type="Proteomes" id="UP000256345"/>
    </source>
</evidence>
<keyword evidence="1 4" id="KW-0732">Signal</keyword>
<reference evidence="7 9" key="2">
    <citation type="submission" date="2018-08" db="EMBL/GenBank/DDBJ databases">
        <title>Genomic Encyclopedia of Archaeal and Bacterial Type Strains, Phase II (KMG-II): from individual species to whole genera.</title>
        <authorList>
            <person name="Goeker M."/>
        </authorList>
    </citation>
    <scope>NUCLEOTIDE SEQUENCE [LARGE SCALE GENOMIC DNA]</scope>
    <source>
        <strain evidence="7 9">DSM 2261</strain>
    </source>
</reference>
<dbReference type="AlphaFoldDB" id="A0AAC8Q3G9"/>
<dbReference type="Gene3D" id="2.20.130.20">
    <property type="match status" value="1"/>
</dbReference>
<dbReference type="SMART" id="SM01360">
    <property type="entry name" value="A2M"/>
    <property type="match status" value="1"/>
</dbReference>
<evidence type="ECO:0000313" key="6">
    <source>
        <dbReference type="EMBL" id="AKJ00187.1"/>
    </source>
</evidence>
<feature type="compositionally biased region" description="Pro residues" evidence="3">
    <location>
        <begin position="95"/>
        <end position="105"/>
    </location>
</feature>
<evidence type="ECO:0000256" key="3">
    <source>
        <dbReference type="SAM" id="MobiDB-lite"/>
    </source>
</evidence>
<evidence type="ECO:0000256" key="1">
    <source>
        <dbReference type="ARBA" id="ARBA00022729"/>
    </source>
</evidence>
<feature type="compositionally biased region" description="Gly residues" evidence="3">
    <location>
        <begin position="76"/>
        <end position="87"/>
    </location>
</feature>
<dbReference type="PANTHER" id="PTHR11412">
    <property type="entry name" value="MACROGLOBULIN / COMPLEMENT"/>
    <property type="match status" value="1"/>
</dbReference>
<feature type="signal peptide" evidence="4">
    <location>
        <begin position="1"/>
        <end position="26"/>
    </location>
</feature>